<evidence type="ECO:0000313" key="2">
    <source>
        <dbReference type="Proteomes" id="UP001163321"/>
    </source>
</evidence>
<name>A0ACC0WQ39_9STRA</name>
<gene>
    <name evidence="1" type="ORF">PsorP6_015741</name>
</gene>
<proteinExistence type="predicted"/>
<protein>
    <submittedName>
        <fullName evidence="1">Uncharacterized protein</fullName>
    </submittedName>
</protein>
<reference evidence="1 2" key="1">
    <citation type="journal article" date="2022" name="bioRxiv">
        <title>The genome of the oomycete Peronosclerospora sorghi, a cosmopolitan pathogen of maize and sorghum, is inflated with dispersed pseudogenes.</title>
        <authorList>
            <person name="Fletcher K."/>
            <person name="Martin F."/>
            <person name="Isakeit T."/>
            <person name="Cavanaugh K."/>
            <person name="Magill C."/>
            <person name="Michelmore R."/>
        </authorList>
    </citation>
    <scope>NUCLEOTIDE SEQUENCE [LARGE SCALE GENOMIC DNA]</scope>
    <source>
        <strain evidence="1">P6</strain>
    </source>
</reference>
<organism evidence="1 2">
    <name type="scientific">Peronosclerospora sorghi</name>
    <dbReference type="NCBI Taxonomy" id="230839"/>
    <lineage>
        <taxon>Eukaryota</taxon>
        <taxon>Sar</taxon>
        <taxon>Stramenopiles</taxon>
        <taxon>Oomycota</taxon>
        <taxon>Peronosporomycetes</taxon>
        <taxon>Peronosporales</taxon>
        <taxon>Peronosporaceae</taxon>
        <taxon>Peronosclerospora</taxon>
    </lineage>
</organism>
<keyword evidence="2" id="KW-1185">Reference proteome</keyword>
<accession>A0ACC0WQ39</accession>
<dbReference type="EMBL" id="CM047589">
    <property type="protein sequence ID" value="KAI9920487.1"/>
    <property type="molecule type" value="Genomic_DNA"/>
</dbReference>
<sequence>MHKRIDAKKEFVAQRLRGAQFFDIEEISDVSLLFLSRFHLVRKYMKTTNTKLLCQHLTVLAERFAHAMIYLGVKNENCVIVYGEKNCFRY</sequence>
<evidence type="ECO:0000313" key="1">
    <source>
        <dbReference type="EMBL" id="KAI9920487.1"/>
    </source>
</evidence>
<dbReference type="Proteomes" id="UP001163321">
    <property type="component" value="Chromosome 10"/>
</dbReference>
<comment type="caution">
    <text evidence="1">The sequence shown here is derived from an EMBL/GenBank/DDBJ whole genome shotgun (WGS) entry which is preliminary data.</text>
</comment>